<evidence type="ECO:0000313" key="8">
    <source>
        <dbReference type="RefSeq" id="XP_013406218.1"/>
    </source>
</evidence>
<dbReference type="PRINTS" id="PR00007">
    <property type="entry name" value="COMPLEMNTC1Q"/>
</dbReference>
<dbReference type="SMART" id="SM00110">
    <property type="entry name" value="C1Q"/>
    <property type="match status" value="1"/>
</dbReference>
<name>A0A1S3J7D1_LINAN</name>
<dbReference type="InterPro" id="IPR008983">
    <property type="entry name" value="Tumour_necrosis_fac-like_dom"/>
</dbReference>
<dbReference type="InterPro" id="IPR008160">
    <property type="entry name" value="Collagen"/>
</dbReference>
<dbReference type="PROSITE" id="PS50871">
    <property type="entry name" value="C1Q"/>
    <property type="match status" value="1"/>
</dbReference>
<dbReference type="Pfam" id="PF00386">
    <property type="entry name" value="C1q"/>
    <property type="match status" value="1"/>
</dbReference>
<dbReference type="GeneID" id="106170770"/>
<evidence type="ECO:0000313" key="7">
    <source>
        <dbReference type="Proteomes" id="UP000085678"/>
    </source>
</evidence>
<dbReference type="KEGG" id="lak:106170770"/>
<reference evidence="8" key="1">
    <citation type="submission" date="2025-08" db="UniProtKB">
        <authorList>
            <consortium name="RefSeq"/>
        </authorList>
    </citation>
    <scope>IDENTIFICATION</scope>
    <source>
        <tissue evidence="8">Gonads</tissue>
    </source>
</reference>
<evidence type="ECO:0000256" key="2">
    <source>
        <dbReference type="ARBA" id="ARBA00022525"/>
    </source>
</evidence>
<evidence type="ECO:0000256" key="3">
    <source>
        <dbReference type="ARBA" id="ARBA00022729"/>
    </source>
</evidence>
<dbReference type="OrthoDB" id="6150994at2759"/>
<sequence length="277" mass="30276">MFLSLILFITFNSNMLRPAVGKDEMQCKIFCSNTKKREYFHNSALEYSPILNLQGIQGPKGEKGFSGEPGPKGDYGPRGMPGVKGDMGLQGSPGYPGHTGMTGPPGPRGLPGIKGEKGESSLLGDSSALYSIQATPKSAFFSVLSLPLIQRFDNADVVVKFDRVHVNEGQNYDKDTGVFTCKHPGIYVFHCHLLSLREYIVHANIAVNGRPVAWLWADGRDEMEHFTASNTMLQRLSEGDVVYVKLIRSSIGAQALHSSYSTFGGYLLYSDPPAQHT</sequence>
<dbReference type="GO" id="GO:0005581">
    <property type="term" value="C:collagen trimer"/>
    <property type="evidence" value="ECO:0007669"/>
    <property type="project" value="UniProtKB-KW"/>
</dbReference>
<evidence type="ECO:0000256" key="1">
    <source>
        <dbReference type="ARBA" id="ARBA00004613"/>
    </source>
</evidence>
<protein>
    <submittedName>
        <fullName evidence="8">Otolin-1-A-like</fullName>
    </submittedName>
</protein>
<dbReference type="PANTHER" id="PTHR15427:SF33">
    <property type="entry name" value="COLLAGEN IV NC1 DOMAIN-CONTAINING PROTEIN"/>
    <property type="match status" value="1"/>
</dbReference>
<accession>A0A1S3J7D1</accession>
<keyword evidence="7" id="KW-1185">Reference proteome</keyword>
<feature type="region of interest" description="Disordered" evidence="4">
    <location>
        <begin position="93"/>
        <end position="117"/>
    </location>
</feature>
<gene>
    <name evidence="8" type="primary">LOC106170770</name>
</gene>
<dbReference type="Pfam" id="PF01391">
    <property type="entry name" value="Collagen"/>
    <property type="match status" value="1"/>
</dbReference>
<feature type="chain" id="PRO_5010291738" evidence="5">
    <location>
        <begin position="22"/>
        <end position="277"/>
    </location>
</feature>
<dbReference type="InParanoid" id="A0A1S3J7D1"/>
<dbReference type="InterPro" id="IPR001073">
    <property type="entry name" value="C1q_dom"/>
</dbReference>
<dbReference type="Proteomes" id="UP000085678">
    <property type="component" value="Unplaced"/>
</dbReference>
<proteinExistence type="predicted"/>
<evidence type="ECO:0000256" key="5">
    <source>
        <dbReference type="SAM" id="SignalP"/>
    </source>
</evidence>
<dbReference type="STRING" id="7574.A0A1S3J7D1"/>
<dbReference type="Gene3D" id="2.60.120.40">
    <property type="match status" value="1"/>
</dbReference>
<dbReference type="InterPro" id="IPR050392">
    <property type="entry name" value="Collagen/C1q_domain"/>
</dbReference>
<evidence type="ECO:0000256" key="4">
    <source>
        <dbReference type="SAM" id="MobiDB-lite"/>
    </source>
</evidence>
<keyword evidence="2" id="KW-0964">Secreted</keyword>
<dbReference type="AlphaFoldDB" id="A0A1S3J7D1"/>
<feature type="domain" description="C1q" evidence="6">
    <location>
        <begin position="133"/>
        <end position="274"/>
    </location>
</feature>
<feature type="compositionally biased region" description="Low complexity" evidence="4">
    <location>
        <begin position="93"/>
        <end position="102"/>
    </location>
</feature>
<comment type="subcellular location">
    <subcellularLocation>
        <location evidence="1">Secreted</location>
    </subcellularLocation>
</comment>
<evidence type="ECO:0000259" key="6">
    <source>
        <dbReference type="PROSITE" id="PS50871"/>
    </source>
</evidence>
<keyword evidence="3 5" id="KW-0732">Signal</keyword>
<organism evidence="7 8">
    <name type="scientific">Lingula anatina</name>
    <name type="common">Brachiopod</name>
    <name type="synonym">Lingula unguis</name>
    <dbReference type="NCBI Taxonomy" id="7574"/>
    <lineage>
        <taxon>Eukaryota</taxon>
        <taxon>Metazoa</taxon>
        <taxon>Spiralia</taxon>
        <taxon>Lophotrochozoa</taxon>
        <taxon>Brachiopoda</taxon>
        <taxon>Linguliformea</taxon>
        <taxon>Lingulata</taxon>
        <taxon>Lingulida</taxon>
        <taxon>Linguloidea</taxon>
        <taxon>Lingulidae</taxon>
        <taxon>Lingula</taxon>
    </lineage>
</organism>
<dbReference type="PANTHER" id="PTHR15427">
    <property type="entry name" value="EMILIN ELASTIN MICROFIBRIL INTERFACE-LOCATED PROTEIN ELASTIN MICROFIBRIL INTERFACER"/>
    <property type="match status" value="1"/>
</dbReference>
<dbReference type="RefSeq" id="XP_013406218.1">
    <property type="nucleotide sequence ID" value="XM_013550764.1"/>
</dbReference>
<feature type="signal peptide" evidence="5">
    <location>
        <begin position="1"/>
        <end position="21"/>
    </location>
</feature>
<dbReference type="SUPFAM" id="SSF49842">
    <property type="entry name" value="TNF-like"/>
    <property type="match status" value="1"/>
</dbReference>